<protein>
    <submittedName>
        <fullName evidence="2">Uncharacterized protein</fullName>
    </submittedName>
</protein>
<reference evidence="2 3" key="1">
    <citation type="submission" date="2020-06" db="EMBL/GenBank/DDBJ databases">
        <authorList>
            <person name="Li R."/>
            <person name="Bekaert M."/>
        </authorList>
    </citation>
    <scope>NUCLEOTIDE SEQUENCE [LARGE SCALE GENOMIC DNA]</scope>
    <source>
        <strain evidence="3">wild</strain>
    </source>
</reference>
<gene>
    <name evidence="2" type="ORF">MCOR_21413</name>
</gene>
<evidence type="ECO:0000256" key="1">
    <source>
        <dbReference type="SAM" id="MobiDB-lite"/>
    </source>
</evidence>
<feature type="compositionally biased region" description="Basic and acidic residues" evidence="1">
    <location>
        <begin position="1"/>
        <end position="27"/>
    </location>
</feature>
<dbReference type="AlphaFoldDB" id="A0A6J8BSR6"/>
<feature type="region of interest" description="Disordered" evidence="1">
    <location>
        <begin position="174"/>
        <end position="199"/>
    </location>
</feature>
<name>A0A6J8BSR6_MYTCO</name>
<feature type="region of interest" description="Disordered" evidence="1">
    <location>
        <begin position="1"/>
        <end position="29"/>
    </location>
</feature>
<proteinExistence type="predicted"/>
<organism evidence="2 3">
    <name type="scientific">Mytilus coruscus</name>
    <name type="common">Sea mussel</name>
    <dbReference type="NCBI Taxonomy" id="42192"/>
    <lineage>
        <taxon>Eukaryota</taxon>
        <taxon>Metazoa</taxon>
        <taxon>Spiralia</taxon>
        <taxon>Lophotrochozoa</taxon>
        <taxon>Mollusca</taxon>
        <taxon>Bivalvia</taxon>
        <taxon>Autobranchia</taxon>
        <taxon>Pteriomorphia</taxon>
        <taxon>Mytilida</taxon>
        <taxon>Mytiloidea</taxon>
        <taxon>Mytilidae</taxon>
        <taxon>Mytilinae</taxon>
        <taxon>Mytilus</taxon>
    </lineage>
</organism>
<evidence type="ECO:0000313" key="2">
    <source>
        <dbReference type="EMBL" id="CAC5385914.1"/>
    </source>
</evidence>
<dbReference type="EMBL" id="CACVKT020003813">
    <property type="protein sequence ID" value="CAC5385914.1"/>
    <property type="molecule type" value="Genomic_DNA"/>
</dbReference>
<feature type="compositionally biased region" description="Polar residues" evidence="1">
    <location>
        <begin position="174"/>
        <end position="187"/>
    </location>
</feature>
<evidence type="ECO:0000313" key="3">
    <source>
        <dbReference type="Proteomes" id="UP000507470"/>
    </source>
</evidence>
<dbReference type="Proteomes" id="UP000507470">
    <property type="component" value="Unassembled WGS sequence"/>
</dbReference>
<sequence>MLRHVRQDIDGEKEVSSSNESDSKDTFPEFILNDNQTFKDITLDQSDLFEPTPSIQTTRQWKPPQDDLADVMPIVDMVLSSKDNASTTANSQFLSSHVVESELNLNVNRPSSGSQRSTTSTGQLVIPSACYLAQPLTIAPVTSTSQQHMVESSCNFHQPLNTFFIQQTTSPESCSTIQSTPAQTFTSPIVDHQHPRSTL</sequence>
<keyword evidence="3" id="KW-1185">Reference proteome</keyword>
<dbReference type="OrthoDB" id="10610030at2759"/>
<accession>A0A6J8BSR6</accession>